<organism evidence="2 3">
    <name type="scientific">Mycena sanguinolenta</name>
    <dbReference type="NCBI Taxonomy" id="230812"/>
    <lineage>
        <taxon>Eukaryota</taxon>
        <taxon>Fungi</taxon>
        <taxon>Dikarya</taxon>
        <taxon>Basidiomycota</taxon>
        <taxon>Agaricomycotina</taxon>
        <taxon>Agaricomycetes</taxon>
        <taxon>Agaricomycetidae</taxon>
        <taxon>Agaricales</taxon>
        <taxon>Marasmiineae</taxon>
        <taxon>Mycenaceae</taxon>
        <taxon>Mycena</taxon>
    </lineage>
</organism>
<evidence type="ECO:0000313" key="3">
    <source>
        <dbReference type="Proteomes" id="UP000623467"/>
    </source>
</evidence>
<dbReference type="AlphaFoldDB" id="A0A8H6Y2K3"/>
<dbReference type="GO" id="GO:0003924">
    <property type="term" value="F:GTPase activity"/>
    <property type="evidence" value="ECO:0007669"/>
    <property type="project" value="InterPro"/>
</dbReference>
<reference evidence="2" key="1">
    <citation type="submission" date="2020-05" db="EMBL/GenBank/DDBJ databases">
        <title>Mycena genomes resolve the evolution of fungal bioluminescence.</title>
        <authorList>
            <person name="Tsai I.J."/>
        </authorList>
    </citation>
    <scope>NUCLEOTIDE SEQUENCE</scope>
    <source>
        <strain evidence="2">160909Yilan</strain>
    </source>
</reference>
<dbReference type="InterPro" id="IPR020850">
    <property type="entry name" value="GED_dom"/>
</dbReference>
<name>A0A8H6Y2K3_9AGAR</name>
<dbReference type="EMBL" id="JACAZH010000014">
    <property type="protein sequence ID" value="KAF7350794.1"/>
    <property type="molecule type" value="Genomic_DNA"/>
</dbReference>
<proteinExistence type="predicted"/>
<keyword evidence="3" id="KW-1185">Reference proteome</keyword>
<dbReference type="PROSITE" id="PS51388">
    <property type="entry name" value="GED"/>
    <property type="match status" value="1"/>
</dbReference>
<dbReference type="OrthoDB" id="5061070at2759"/>
<comment type="caution">
    <text evidence="2">The sequence shown here is derived from an EMBL/GenBank/DDBJ whole genome shotgun (WGS) entry which is preliminary data.</text>
</comment>
<gene>
    <name evidence="2" type="ORF">MSAN_01641000</name>
</gene>
<sequence>MTSLPGFPPTTTAFSTDPVDQVLASLARLGYTGLKREDLGRLHAGDEYETEILLMSGVSYRRIIDNVPGLIDTMFVKTFASSLQDNLIREFILGQPDAHEHCAEYLAEDPAAVSRRTELKQRINMLESVQKDLMDFGNNKHTREELENVYY</sequence>
<dbReference type="Proteomes" id="UP000623467">
    <property type="component" value="Unassembled WGS sequence"/>
</dbReference>
<accession>A0A8H6Y2K3</accession>
<evidence type="ECO:0000313" key="2">
    <source>
        <dbReference type="EMBL" id="KAF7350794.1"/>
    </source>
</evidence>
<dbReference type="Pfam" id="PF02212">
    <property type="entry name" value="GED"/>
    <property type="match status" value="1"/>
</dbReference>
<evidence type="ECO:0000259" key="1">
    <source>
        <dbReference type="PROSITE" id="PS51388"/>
    </source>
</evidence>
<dbReference type="InterPro" id="IPR003130">
    <property type="entry name" value="GED"/>
</dbReference>
<feature type="domain" description="GED" evidence="1">
    <location>
        <begin position="45"/>
        <end position="141"/>
    </location>
</feature>
<protein>
    <submittedName>
        <fullName evidence="2">Interferon-induced GTP-binding protein Mx2</fullName>
    </submittedName>
</protein>
<dbReference type="GO" id="GO:0005525">
    <property type="term" value="F:GTP binding"/>
    <property type="evidence" value="ECO:0007669"/>
    <property type="project" value="InterPro"/>
</dbReference>